<evidence type="ECO:0000256" key="7">
    <source>
        <dbReference type="ARBA" id="ARBA00022946"/>
    </source>
</evidence>
<dbReference type="SUPFAM" id="SSF54534">
    <property type="entry name" value="FKBP-like"/>
    <property type="match status" value="1"/>
</dbReference>
<reference evidence="13" key="1">
    <citation type="submission" date="2020-03" db="EMBL/GenBank/DDBJ databases">
        <title>Castanea mollissima Vanexum genome sequencing.</title>
        <authorList>
            <person name="Staton M."/>
        </authorList>
    </citation>
    <scope>NUCLEOTIDE SEQUENCE</scope>
    <source>
        <tissue evidence="13">Leaf</tissue>
    </source>
</reference>
<comment type="caution">
    <text evidence="13">The sequence shown here is derived from an EMBL/GenBank/DDBJ whole genome shotgun (WGS) entry which is preliminary data.</text>
</comment>
<evidence type="ECO:0000256" key="1">
    <source>
        <dbReference type="ARBA" id="ARBA00000971"/>
    </source>
</evidence>
<evidence type="ECO:0000256" key="10">
    <source>
        <dbReference type="ARBA" id="ARBA00023157"/>
    </source>
</evidence>
<dbReference type="OrthoDB" id="1902587at2759"/>
<dbReference type="EC" id="5.2.1.8" evidence="4 11"/>
<keyword evidence="7" id="KW-0809">Transit peptide</keyword>
<dbReference type="PROSITE" id="PS50059">
    <property type="entry name" value="FKBP_PPIASE"/>
    <property type="match status" value="1"/>
</dbReference>
<dbReference type="InterPro" id="IPR046357">
    <property type="entry name" value="PPIase_dom_sf"/>
</dbReference>
<organism evidence="13 14">
    <name type="scientific">Castanea mollissima</name>
    <name type="common">Chinese chestnut</name>
    <dbReference type="NCBI Taxonomy" id="60419"/>
    <lineage>
        <taxon>Eukaryota</taxon>
        <taxon>Viridiplantae</taxon>
        <taxon>Streptophyta</taxon>
        <taxon>Embryophyta</taxon>
        <taxon>Tracheophyta</taxon>
        <taxon>Spermatophyta</taxon>
        <taxon>Magnoliopsida</taxon>
        <taxon>eudicotyledons</taxon>
        <taxon>Gunneridae</taxon>
        <taxon>Pentapetalae</taxon>
        <taxon>rosids</taxon>
        <taxon>fabids</taxon>
        <taxon>Fagales</taxon>
        <taxon>Fagaceae</taxon>
        <taxon>Castanea</taxon>
    </lineage>
</organism>
<comment type="subcellular location">
    <subcellularLocation>
        <location evidence="2">Plastid</location>
        <location evidence="2">Chloroplast thylakoid lumen</location>
    </subcellularLocation>
</comment>
<comment type="similarity">
    <text evidence="3">Belongs to the FKBP-type PPIase family.</text>
</comment>
<dbReference type="EMBL" id="JRKL02005927">
    <property type="protein sequence ID" value="KAF3949691.1"/>
    <property type="molecule type" value="Genomic_DNA"/>
</dbReference>
<feature type="domain" description="PPIase FKBP-type" evidence="12">
    <location>
        <begin position="216"/>
        <end position="315"/>
    </location>
</feature>
<evidence type="ECO:0000256" key="5">
    <source>
        <dbReference type="ARBA" id="ARBA00022528"/>
    </source>
</evidence>
<dbReference type="Pfam" id="PF00254">
    <property type="entry name" value="FKBP_C"/>
    <property type="match status" value="1"/>
</dbReference>
<evidence type="ECO:0000256" key="9">
    <source>
        <dbReference type="ARBA" id="ARBA00023110"/>
    </source>
</evidence>
<evidence type="ECO:0000256" key="2">
    <source>
        <dbReference type="ARBA" id="ARBA00004456"/>
    </source>
</evidence>
<name>A0A8J4VHY5_9ROSI</name>
<dbReference type="Proteomes" id="UP000737018">
    <property type="component" value="Unassembled WGS sequence"/>
</dbReference>
<protein>
    <recommendedName>
        <fullName evidence="4 11">peptidylprolyl isomerase</fullName>
        <ecNumber evidence="4 11">5.2.1.8</ecNumber>
    </recommendedName>
</protein>
<keyword evidence="6" id="KW-0934">Plastid</keyword>
<dbReference type="PANTHER" id="PTHR47833">
    <property type="entry name" value="PHOTOSYNTHETIC NDH SUBUNIT OF LUMENAL LOCATION 4, CHLOROPLASTIC"/>
    <property type="match status" value="1"/>
</dbReference>
<evidence type="ECO:0000313" key="14">
    <source>
        <dbReference type="Proteomes" id="UP000737018"/>
    </source>
</evidence>
<dbReference type="FunFam" id="3.10.50.40:FF:000032">
    <property type="entry name" value="Peptidylprolyl isomerase"/>
    <property type="match status" value="1"/>
</dbReference>
<evidence type="ECO:0000256" key="8">
    <source>
        <dbReference type="ARBA" id="ARBA00023078"/>
    </source>
</evidence>
<dbReference type="GO" id="GO:0009543">
    <property type="term" value="C:chloroplast thylakoid lumen"/>
    <property type="evidence" value="ECO:0007669"/>
    <property type="project" value="UniProtKB-SubCell"/>
</dbReference>
<sequence>MVRQIAKAKQEQIEKLDWTENAIVSPLHGLTAINYIPGLINITDSMNQGDDEFSPGKSTVTSLTTQTQLHESGHLTELINTYYNPIQFISFDVLVGGGLEMSSLAFSIGIVNPRKFRIPNKRLIKISDSKEASNIRLSSQYPQKSSLPIVQKNVNPTLPSRREVLGFSFFFGFLDVLLQSEESVAAEAAPCELTVAPSGLAFCDKVVGTGPEAAKGQLIKAHYVGKLENGKVFDSSYNRGKPLTFRVGVGEVIKGWDQGILGGDGIPPMLAGGKRILKLPPELGYGVRGAGCKGGSCIIPPDSVLLFDVEFVGKA</sequence>
<dbReference type="InterPro" id="IPR001179">
    <property type="entry name" value="PPIase_FKBP_dom"/>
</dbReference>
<dbReference type="AlphaFoldDB" id="A0A8J4VHY5"/>
<dbReference type="PANTHER" id="PTHR47833:SF2">
    <property type="entry name" value="PEPTIDYLPROLYL ISOMERASE"/>
    <property type="match status" value="1"/>
</dbReference>
<keyword evidence="11" id="KW-0413">Isomerase</keyword>
<accession>A0A8J4VHY5</accession>
<evidence type="ECO:0000256" key="11">
    <source>
        <dbReference type="PROSITE-ProRule" id="PRU00277"/>
    </source>
</evidence>
<dbReference type="GO" id="GO:0003755">
    <property type="term" value="F:peptidyl-prolyl cis-trans isomerase activity"/>
    <property type="evidence" value="ECO:0007669"/>
    <property type="project" value="UniProtKB-KW"/>
</dbReference>
<dbReference type="Gene3D" id="3.10.50.40">
    <property type="match status" value="1"/>
</dbReference>
<keyword evidence="9 11" id="KW-0697">Rotamase</keyword>
<evidence type="ECO:0000256" key="6">
    <source>
        <dbReference type="ARBA" id="ARBA00022640"/>
    </source>
</evidence>
<evidence type="ECO:0000256" key="4">
    <source>
        <dbReference type="ARBA" id="ARBA00013194"/>
    </source>
</evidence>
<comment type="catalytic activity">
    <reaction evidence="1 11">
        <text>[protein]-peptidylproline (omega=180) = [protein]-peptidylproline (omega=0)</text>
        <dbReference type="Rhea" id="RHEA:16237"/>
        <dbReference type="Rhea" id="RHEA-COMP:10747"/>
        <dbReference type="Rhea" id="RHEA-COMP:10748"/>
        <dbReference type="ChEBI" id="CHEBI:83833"/>
        <dbReference type="ChEBI" id="CHEBI:83834"/>
        <dbReference type="EC" id="5.2.1.8"/>
    </reaction>
</comment>
<evidence type="ECO:0000259" key="12">
    <source>
        <dbReference type="PROSITE" id="PS50059"/>
    </source>
</evidence>
<keyword evidence="10" id="KW-1015">Disulfide bond</keyword>
<dbReference type="InterPro" id="IPR044183">
    <property type="entry name" value="PNSL4/FKBP13-like"/>
</dbReference>
<keyword evidence="14" id="KW-1185">Reference proteome</keyword>
<gene>
    <name evidence="13" type="ORF">CMV_024473</name>
</gene>
<proteinExistence type="inferred from homology"/>
<keyword evidence="5" id="KW-0150">Chloroplast</keyword>
<keyword evidence="8" id="KW-0793">Thylakoid</keyword>
<evidence type="ECO:0000313" key="13">
    <source>
        <dbReference type="EMBL" id="KAF3949691.1"/>
    </source>
</evidence>
<evidence type="ECO:0000256" key="3">
    <source>
        <dbReference type="ARBA" id="ARBA00006577"/>
    </source>
</evidence>